<reference evidence="2" key="2">
    <citation type="journal article" date="2015" name="Data Brief">
        <title>Shoot transcriptome of the giant reed, Arundo donax.</title>
        <authorList>
            <person name="Barrero R.A."/>
            <person name="Guerrero F.D."/>
            <person name="Moolhuijzen P."/>
            <person name="Goolsby J.A."/>
            <person name="Tidwell J."/>
            <person name="Bellgard S.E."/>
            <person name="Bellgard M.I."/>
        </authorList>
    </citation>
    <scope>NUCLEOTIDE SEQUENCE</scope>
    <source>
        <tissue evidence="2">Shoot tissue taken approximately 20 cm above the soil surface</tissue>
    </source>
</reference>
<accession>A0A0A9FNZ8</accession>
<organism evidence="2">
    <name type="scientific">Arundo donax</name>
    <name type="common">Giant reed</name>
    <name type="synonym">Donax arundinaceus</name>
    <dbReference type="NCBI Taxonomy" id="35708"/>
    <lineage>
        <taxon>Eukaryota</taxon>
        <taxon>Viridiplantae</taxon>
        <taxon>Streptophyta</taxon>
        <taxon>Embryophyta</taxon>
        <taxon>Tracheophyta</taxon>
        <taxon>Spermatophyta</taxon>
        <taxon>Magnoliopsida</taxon>
        <taxon>Liliopsida</taxon>
        <taxon>Poales</taxon>
        <taxon>Poaceae</taxon>
        <taxon>PACMAD clade</taxon>
        <taxon>Arundinoideae</taxon>
        <taxon>Arundineae</taxon>
        <taxon>Arundo</taxon>
    </lineage>
</organism>
<dbReference type="AlphaFoldDB" id="A0A0A9FNZ8"/>
<proteinExistence type="predicted"/>
<name>A0A0A9FNZ8_ARUDO</name>
<evidence type="ECO:0000313" key="2">
    <source>
        <dbReference type="EMBL" id="JAE10018.1"/>
    </source>
</evidence>
<feature type="compositionally biased region" description="Polar residues" evidence="1">
    <location>
        <begin position="70"/>
        <end position="80"/>
    </location>
</feature>
<dbReference type="EMBL" id="GBRH01187878">
    <property type="protein sequence ID" value="JAE10018.1"/>
    <property type="molecule type" value="Transcribed_RNA"/>
</dbReference>
<reference evidence="2" key="1">
    <citation type="submission" date="2014-09" db="EMBL/GenBank/DDBJ databases">
        <authorList>
            <person name="Magalhaes I.L.F."/>
            <person name="Oliveira U."/>
            <person name="Santos F.R."/>
            <person name="Vidigal T.H.D.A."/>
            <person name="Brescovit A.D."/>
            <person name="Santos A.J."/>
        </authorList>
    </citation>
    <scope>NUCLEOTIDE SEQUENCE</scope>
    <source>
        <tissue evidence="2">Shoot tissue taken approximately 20 cm above the soil surface</tissue>
    </source>
</reference>
<evidence type="ECO:0000256" key="1">
    <source>
        <dbReference type="SAM" id="MobiDB-lite"/>
    </source>
</evidence>
<sequence>MTSDPGLGFDLCFGVGQMKGFFYLQSEIRSYGESNSESEGATKAIQPSQLKAVREVTSTFSSPSPPELTVRSSSSRAESV</sequence>
<protein>
    <submittedName>
        <fullName evidence="2">Uncharacterized protein</fullName>
    </submittedName>
</protein>
<feature type="region of interest" description="Disordered" evidence="1">
    <location>
        <begin position="54"/>
        <end position="80"/>
    </location>
</feature>